<reference evidence="2" key="2">
    <citation type="submission" date="2019-02" db="EMBL/GenBank/DDBJ databases">
        <title>Granulicella sibirica sp. nov., a psychrotolerant acidobacterium isolated from an organic soil layer in forested tundra, West Siberia.</title>
        <authorList>
            <person name="Oshkin I.Y."/>
            <person name="Kulichevskaya I.S."/>
            <person name="Rijpstra W.I.C."/>
            <person name="Sinninghe Damste J.S."/>
            <person name="Rakitin A.L."/>
            <person name="Ravin N.V."/>
            <person name="Dedysh S.N."/>
        </authorList>
    </citation>
    <scope>NUCLEOTIDE SEQUENCE [LARGE SCALE GENOMIC DNA]</scope>
    <source>
        <strain evidence="2">AF10</strain>
    </source>
</reference>
<evidence type="ECO:0008006" key="3">
    <source>
        <dbReference type="Google" id="ProtNLM"/>
    </source>
</evidence>
<dbReference type="AlphaFoldDB" id="A0A4Q0SSV4"/>
<comment type="caution">
    <text evidence="1">The sequence shown here is derived from an EMBL/GenBank/DDBJ whole genome shotgun (WGS) entry which is preliminary data.</text>
</comment>
<dbReference type="SUPFAM" id="SSF53756">
    <property type="entry name" value="UDP-Glycosyltransferase/glycogen phosphorylase"/>
    <property type="match status" value="1"/>
</dbReference>
<evidence type="ECO:0000313" key="1">
    <source>
        <dbReference type="EMBL" id="RXH54013.1"/>
    </source>
</evidence>
<gene>
    <name evidence="1" type="ORF">GRAN_4982</name>
</gene>
<dbReference type="EMBL" id="RDSM01000006">
    <property type="protein sequence ID" value="RXH54013.1"/>
    <property type="molecule type" value="Genomic_DNA"/>
</dbReference>
<keyword evidence="2" id="KW-1185">Reference proteome</keyword>
<sequence>MLAGEFEPAWQASDRIRAGHTPDPHRFWSGESLAGKDVIVRSLHGLGDAVQMFRYAPQLKALARSVTWQVPPNLLGLAPCFDGVDQVITWEQPCVWEAQVEITELPYLFRTTLAHLPIATRYLSAPVPPVQRSKPRVGLVWAAGEWNKGRSIPLAAFDSLLSTAGFDFVNLQGGTNHETDRRMEVAEPGLPALAAAIAGLDLVITVDTLAAHLAGALQISAWVLLEHAADWRWMTDREDSPWYPSLRLFRQTRPGDWSQPLASIHQTLGTLRR</sequence>
<evidence type="ECO:0000313" key="2">
    <source>
        <dbReference type="Proteomes" id="UP000289437"/>
    </source>
</evidence>
<organism evidence="1 2">
    <name type="scientific">Granulicella sibirica</name>
    <dbReference type="NCBI Taxonomy" id="2479048"/>
    <lineage>
        <taxon>Bacteria</taxon>
        <taxon>Pseudomonadati</taxon>
        <taxon>Acidobacteriota</taxon>
        <taxon>Terriglobia</taxon>
        <taxon>Terriglobales</taxon>
        <taxon>Acidobacteriaceae</taxon>
        <taxon>Granulicella</taxon>
    </lineage>
</organism>
<proteinExistence type="predicted"/>
<reference evidence="1 2" key="1">
    <citation type="submission" date="2018-11" db="EMBL/GenBank/DDBJ databases">
        <authorList>
            <person name="Mardanov A.V."/>
            <person name="Ravin N.V."/>
            <person name="Dedysh S.N."/>
        </authorList>
    </citation>
    <scope>NUCLEOTIDE SEQUENCE [LARGE SCALE GENOMIC DNA]</scope>
    <source>
        <strain evidence="1 2">AF10</strain>
    </source>
</reference>
<dbReference type="Gene3D" id="3.40.50.2000">
    <property type="entry name" value="Glycogen Phosphorylase B"/>
    <property type="match status" value="1"/>
</dbReference>
<accession>A0A4Q0SSV4</accession>
<dbReference type="Proteomes" id="UP000289437">
    <property type="component" value="Unassembled WGS sequence"/>
</dbReference>
<protein>
    <recommendedName>
        <fullName evidence="3">TPR repeat protein</fullName>
    </recommendedName>
</protein>
<name>A0A4Q0SSV4_9BACT</name>